<gene>
    <name evidence="1" type="ORF">HMPREF0620_0350</name>
</gene>
<evidence type="ECO:0000313" key="2">
    <source>
        <dbReference type="Proteomes" id="UP000004946"/>
    </source>
</evidence>
<sequence>MESDEGAFVGFMDFVDFLKLTKSAGEPNPGPGHLFDSAGPGV</sequence>
<dbReference type="Proteomes" id="UP000004946">
    <property type="component" value="Chromosome"/>
</dbReference>
<name>E6K0K7_PARDN</name>
<protein>
    <submittedName>
        <fullName evidence="1">Uncharacterized protein</fullName>
    </submittedName>
</protein>
<accession>E6K0K7</accession>
<evidence type="ECO:0000313" key="1">
    <source>
        <dbReference type="EMBL" id="EFT83345.1"/>
    </source>
</evidence>
<comment type="caution">
    <text evidence="1">The sequence shown here is derived from an EMBL/GenBank/DDBJ whole genome shotgun (WGS) entry which is preliminary data.</text>
</comment>
<dbReference type="EMBL" id="AEON01000001">
    <property type="protein sequence ID" value="EFT83345.1"/>
    <property type="molecule type" value="Genomic_DNA"/>
</dbReference>
<keyword evidence="2" id="KW-1185">Reference proteome</keyword>
<proteinExistence type="predicted"/>
<dbReference type="HOGENOM" id="CLU_3255218_0_0_11"/>
<dbReference type="AlphaFoldDB" id="E6K0K7"/>
<organism evidence="1 2">
    <name type="scientific">Parascardovia denticolens DSM 10105 = JCM 12538</name>
    <dbReference type="NCBI Taxonomy" id="864564"/>
    <lineage>
        <taxon>Bacteria</taxon>
        <taxon>Bacillati</taxon>
        <taxon>Actinomycetota</taxon>
        <taxon>Actinomycetes</taxon>
        <taxon>Bifidobacteriales</taxon>
        <taxon>Bifidobacteriaceae</taxon>
        <taxon>Parascardovia</taxon>
    </lineage>
</organism>
<reference evidence="1 2" key="1">
    <citation type="submission" date="2010-12" db="EMBL/GenBank/DDBJ databases">
        <authorList>
            <person name="Muzny D."/>
            <person name="Qin X."/>
            <person name="Buhay C."/>
            <person name="Dugan-Rocha S."/>
            <person name="Ding Y."/>
            <person name="Chen G."/>
            <person name="Hawes A."/>
            <person name="Holder M."/>
            <person name="Jhangiani S."/>
            <person name="Johnson A."/>
            <person name="Khan Z."/>
            <person name="Li Z."/>
            <person name="Liu W."/>
            <person name="Liu X."/>
            <person name="Perez L."/>
            <person name="Shen H."/>
            <person name="Wang Q."/>
            <person name="Watt J."/>
            <person name="Xi L."/>
            <person name="Xin Y."/>
            <person name="Zhou J."/>
            <person name="Deng J."/>
            <person name="Jiang H."/>
            <person name="Liu Y."/>
            <person name="Qu J."/>
            <person name="Song X.-Z."/>
            <person name="Zhang L."/>
            <person name="Villasana D."/>
            <person name="Johnson A."/>
            <person name="Liu J."/>
            <person name="Liyanage D."/>
            <person name="Lorensuhewa L."/>
            <person name="Robinson T."/>
            <person name="Song A."/>
            <person name="Song B.-B."/>
            <person name="Dinh H."/>
            <person name="Thornton R."/>
            <person name="Coyle M."/>
            <person name="Francisco L."/>
            <person name="Jackson L."/>
            <person name="Javaid M."/>
            <person name="Korchina V."/>
            <person name="Kovar C."/>
            <person name="Mata R."/>
            <person name="Mathew T."/>
            <person name="Ngo R."/>
            <person name="Nguyen L."/>
            <person name="Nguyen N."/>
            <person name="Okwuonu G."/>
            <person name="Ongeri F."/>
            <person name="Pham C."/>
            <person name="Simmons D."/>
            <person name="Wilczek-Boney K."/>
            <person name="Hale W."/>
            <person name="Jakkamsetti A."/>
            <person name="Pham P."/>
            <person name="Ruth R."/>
            <person name="San Lucas F."/>
            <person name="Warren J."/>
            <person name="Zhang J."/>
            <person name="Zhao Z."/>
            <person name="Zhou C."/>
            <person name="Zhu D."/>
            <person name="Lee S."/>
            <person name="Bess C."/>
            <person name="Blankenburg K."/>
            <person name="Forbes L."/>
            <person name="Fu Q."/>
            <person name="Gubbala S."/>
            <person name="Hirani K."/>
            <person name="Jayaseelan J.C."/>
            <person name="Lara F."/>
            <person name="Munidasa M."/>
            <person name="Palculict T."/>
            <person name="Patil S."/>
            <person name="Pu L.-L."/>
            <person name="Saada N."/>
            <person name="Tang L."/>
            <person name="Weissenberger G."/>
            <person name="Zhu Y."/>
            <person name="Hemphill L."/>
            <person name="Shang Y."/>
            <person name="Youmans B."/>
            <person name="Ayvaz T."/>
            <person name="Ross M."/>
            <person name="Santibanez J."/>
            <person name="Aqrawi P."/>
            <person name="Gross S."/>
            <person name="Joshi V."/>
            <person name="Fowler G."/>
            <person name="Nazareth L."/>
            <person name="Reid J."/>
            <person name="Worley K."/>
            <person name="Petrosino J."/>
            <person name="Highlander S."/>
            <person name="Gibbs R."/>
        </authorList>
    </citation>
    <scope>NUCLEOTIDE SEQUENCE [LARGE SCALE GENOMIC DNA]</scope>
    <source>
        <strain evidence="1 2">DSM 10105</strain>
    </source>
</reference>